<sequence length="67" mass="7894">MMTEEMQNTTEFFPMGSLQDEINRSLLLADEDDLADEDEWEDEEEAEADEDEEDEEDEEEVDDAEQE</sequence>
<dbReference type="RefSeq" id="WP_172838352.1">
    <property type="nucleotide sequence ID" value="NZ_LT629690.1"/>
</dbReference>
<evidence type="ECO:0000313" key="3">
    <source>
        <dbReference type="Proteomes" id="UP000182427"/>
    </source>
</evidence>
<reference evidence="2 3" key="1">
    <citation type="submission" date="2016-10" db="EMBL/GenBank/DDBJ databases">
        <authorList>
            <person name="de Groot N.N."/>
        </authorList>
    </citation>
    <scope>NUCLEOTIDE SEQUENCE [LARGE SCALE GENOMIC DNA]</scope>
    <source>
        <strain evidence="2 3">GAS232</strain>
    </source>
</reference>
<feature type="compositionally biased region" description="Acidic residues" evidence="1">
    <location>
        <begin position="29"/>
        <end position="67"/>
    </location>
</feature>
<name>A0A1G7QCD2_9BACT</name>
<feature type="region of interest" description="Disordered" evidence="1">
    <location>
        <begin position="23"/>
        <end position="67"/>
    </location>
</feature>
<evidence type="ECO:0000256" key="1">
    <source>
        <dbReference type="SAM" id="MobiDB-lite"/>
    </source>
</evidence>
<organism evidence="2 3">
    <name type="scientific">Terriglobus roseus</name>
    <dbReference type="NCBI Taxonomy" id="392734"/>
    <lineage>
        <taxon>Bacteria</taxon>
        <taxon>Pseudomonadati</taxon>
        <taxon>Acidobacteriota</taxon>
        <taxon>Terriglobia</taxon>
        <taxon>Terriglobales</taxon>
        <taxon>Acidobacteriaceae</taxon>
        <taxon>Terriglobus</taxon>
    </lineage>
</organism>
<dbReference type="AlphaFoldDB" id="A0A1G7QCD2"/>
<gene>
    <name evidence="2" type="ORF">SAMN05444167_3815</name>
</gene>
<keyword evidence="3" id="KW-1185">Reference proteome</keyword>
<evidence type="ECO:0000313" key="2">
    <source>
        <dbReference type="EMBL" id="SDF95579.1"/>
    </source>
</evidence>
<accession>A0A1G7QCD2</accession>
<protein>
    <submittedName>
        <fullName evidence="2">Uncharacterized protein</fullName>
    </submittedName>
</protein>
<dbReference type="Proteomes" id="UP000182427">
    <property type="component" value="Chromosome I"/>
</dbReference>
<proteinExistence type="predicted"/>
<dbReference type="EMBL" id="LT629690">
    <property type="protein sequence ID" value="SDF95579.1"/>
    <property type="molecule type" value="Genomic_DNA"/>
</dbReference>